<comment type="caution">
    <text evidence="1">The sequence shown here is derived from an EMBL/GenBank/DDBJ whole genome shotgun (WGS) entry which is preliminary data.</text>
</comment>
<dbReference type="SUPFAM" id="SSF57184">
    <property type="entry name" value="Growth factor receptor domain"/>
    <property type="match status" value="1"/>
</dbReference>
<protein>
    <submittedName>
        <fullName evidence="1">PCSK6 isoform 1</fullName>
    </submittedName>
</protein>
<dbReference type="Gene3D" id="2.10.220.10">
    <property type="entry name" value="Hormone Receptor, Insulin-like Growth Factor Receptor 1, Chain A, domain 2"/>
    <property type="match status" value="1"/>
</dbReference>
<proteinExistence type="predicted"/>
<reference evidence="1 2" key="1">
    <citation type="submission" date="2017-12" db="EMBL/GenBank/DDBJ databases">
        <title>High-resolution comparative analysis of great ape genomes.</title>
        <authorList>
            <person name="Pollen A."/>
            <person name="Hastie A."/>
            <person name="Hormozdiari F."/>
            <person name="Dougherty M."/>
            <person name="Liu R."/>
            <person name="Chaisson M."/>
            <person name="Hoppe E."/>
            <person name="Hill C."/>
            <person name="Pang A."/>
            <person name="Hillier L."/>
            <person name="Baker C."/>
            <person name="Armstrong J."/>
            <person name="Shendure J."/>
            <person name="Paten B."/>
            <person name="Wilson R."/>
            <person name="Chao H."/>
            <person name="Schneider V."/>
            <person name="Ventura M."/>
            <person name="Kronenberg Z."/>
            <person name="Murali S."/>
            <person name="Gordon D."/>
            <person name="Cantsilieris S."/>
            <person name="Munson K."/>
            <person name="Nelson B."/>
            <person name="Raja A."/>
            <person name="Underwood J."/>
            <person name="Diekhans M."/>
            <person name="Fiddes I."/>
            <person name="Haussler D."/>
            <person name="Eichler E."/>
        </authorList>
    </citation>
    <scope>NUCLEOTIDE SEQUENCE [LARGE SCALE GENOMIC DNA]</scope>
    <source>
        <strain evidence="1">Yerkes chimp pedigree #C0471</strain>
    </source>
</reference>
<organism evidence="1 2">
    <name type="scientific">Pan troglodytes</name>
    <name type="common">Chimpanzee</name>
    <dbReference type="NCBI Taxonomy" id="9598"/>
    <lineage>
        <taxon>Eukaryota</taxon>
        <taxon>Metazoa</taxon>
        <taxon>Chordata</taxon>
        <taxon>Craniata</taxon>
        <taxon>Vertebrata</taxon>
        <taxon>Euteleostomi</taxon>
        <taxon>Mammalia</taxon>
        <taxon>Eutheria</taxon>
        <taxon>Euarchontoglires</taxon>
        <taxon>Primates</taxon>
        <taxon>Haplorrhini</taxon>
        <taxon>Catarrhini</taxon>
        <taxon>Hominidae</taxon>
        <taxon>Pan</taxon>
    </lineage>
</organism>
<dbReference type="EMBL" id="NBAG03000304">
    <property type="protein sequence ID" value="PNI43261.1"/>
    <property type="molecule type" value="Genomic_DNA"/>
</dbReference>
<dbReference type="InterPro" id="IPR009030">
    <property type="entry name" value="Growth_fac_rcpt_cys_sf"/>
</dbReference>
<dbReference type="AlphaFoldDB" id="A0A2J8L7M4"/>
<evidence type="ECO:0000313" key="2">
    <source>
        <dbReference type="Proteomes" id="UP000236370"/>
    </source>
</evidence>
<name>A0A2J8L7M4_PANTR</name>
<evidence type="ECO:0000313" key="1">
    <source>
        <dbReference type="EMBL" id="PNI43261.1"/>
    </source>
</evidence>
<dbReference type="InterPro" id="IPR006212">
    <property type="entry name" value="Furin_repeat"/>
</dbReference>
<sequence length="76" mass="8348">GLPHKVCRRCGENCLSCAGSSRNCSRCKTGFTQLGTSCITNHTCSNGDIWQRLETFWVVTTGRMYSHPVGGGQEYC</sequence>
<gene>
    <name evidence="1" type="ORF">CK820_G0032001</name>
</gene>
<accession>A0A2J8L7M4</accession>
<dbReference type="SMART" id="SM00261">
    <property type="entry name" value="FU"/>
    <property type="match status" value="1"/>
</dbReference>
<feature type="non-terminal residue" evidence="1">
    <location>
        <position position="1"/>
    </location>
</feature>
<dbReference type="Proteomes" id="UP000236370">
    <property type="component" value="Unassembled WGS sequence"/>
</dbReference>